<dbReference type="EMBL" id="DXFG01000121">
    <property type="protein sequence ID" value="HIX37431.1"/>
    <property type="molecule type" value="Genomic_DNA"/>
</dbReference>
<name>A0A9D2AMC7_9FIRM</name>
<protein>
    <submittedName>
        <fullName evidence="2">Uncharacterized protein</fullName>
    </submittedName>
</protein>
<reference evidence="2" key="1">
    <citation type="journal article" date="2021" name="PeerJ">
        <title>Extensive microbial diversity within the chicken gut microbiome revealed by metagenomics and culture.</title>
        <authorList>
            <person name="Gilroy R."/>
            <person name="Ravi A."/>
            <person name="Getino M."/>
            <person name="Pursley I."/>
            <person name="Horton D.L."/>
            <person name="Alikhan N.F."/>
            <person name="Baker D."/>
            <person name="Gharbi K."/>
            <person name="Hall N."/>
            <person name="Watson M."/>
            <person name="Adriaenssens E.M."/>
            <person name="Foster-Nyarko E."/>
            <person name="Jarju S."/>
            <person name="Secka A."/>
            <person name="Antonio M."/>
            <person name="Oren A."/>
            <person name="Chaudhuri R.R."/>
            <person name="La Ragione R."/>
            <person name="Hildebrand F."/>
            <person name="Pallen M.J."/>
        </authorList>
    </citation>
    <scope>NUCLEOTIDE SEQUENCE</scope>
    <source>
        <strain evidence="2">ChiHjej12B11-1927</strain>
    </source>
</reference>
<feature type="transmembrane region" description="Helical" evidence="1">
    <location>
        <begin position="38"/>
        <end position="56"/>
    </location>
</feature>
<gene>
    <name evidence="2" type="ORF">H9738_06120</name>
</gene>
<accession>A0A9D2AMC7</accession>
<feature type="transmembrane region" description="Helical" evidence="1">
    <location>
        <begin position="68"/>
        <end position="87"/>
    </location>
</feature>
<sequence length="137" mass="14883">KAKAGNVAFMVMFFICVIGSLLQIVFTGDIKIAVGETAAVIVGGAAYISLILYNGLWESRAGKKRACFSDLVISILCGGVFSVLYSFCILRMGADKIQAIQLGTGFFLGITIIGFLVLRGLAWINKKQRNRREKVDL</sequence>
<evidence type="ECO:0000313" key="3">
    <source>
        <dbReference type="Proteomes" id="UP000824230"/>
    </source>
</evidence>
<organism evidence="2 3">
    <name type="scientific">Candidatus Blautia pullistercoris</name>
    <dbReference type="NCBI Taxonomy" id="2838499"/>
    <lineage>
        <taxon>Bacteria</taxon>
        <taxon>Bacillati</taxon>
        <taxon>Bacillota</taxon>
        <taxon>Clostridia</taxon>
        <taxon>Lachnospirales</taxon>
        <taxon>Lachnospiraceae</taxon>
        <taxon>Blautia</taxon>
    </lineage>
</organism>
<keyword evidence="1" id="KW-1133">Transmembrane helix</keyword>
<feature type="transmembrane region" description="Helical" evidence="1">
    <location>
        <begin position="7"/>
        <end position="26"/>
    </location>
</feature>
<keyword evidence="1" id="KW-0812">Transmembrane</keyword>
<feature type="non-terminal residue" evidence="2">
    <location>
        <position position="1"/>
    </location>
</feature>
<proteinExistence type="predicted"/>
<feature type="transmembrane region" description="Helical" evidence="1">
    <location>
        <begin position="99"/>
        <end position="124"/>
    </location>
</feature>
<evidence type="ECO:0000313" key="2">
    <source>
        <dbReference type="EMBL" id="HIX37431.1"/>
    </source>
</evidence>
<evidence type="ECO:0000256" key="1">
    <source>
        <dbReference type="SAM" id="Phobius"/>
    </source>
</evidence>
<keyword evidence="1" id="KW-0472">Membrane</keyword>
<dbReference type="AlphaFoldDB" id="A0A9D2AMC7"/>
<dbReference type="Proteomes" id="UP000824230">
    <property type="component" value="Unassembled WGS sequence"/>
</dbReference>
<reference evidence="2" key="2">
    <citation type="submission" date="2021-04" db="EMBL/GenBank/DDBJ databases">
        <authorList>
            <person name="Gilroy R."/>
        </authorList>
    </citation>
    <scope>NUCLEOTIDE SEQUENCE</scope>
    <source>
        <strain evidence="2">ChiHjej12B11-1927</strain>
    </source>
</reference>
<comment type="caution">
    <text evidence="2">The sequence shown here is derived from an EMBL/GenBank/DDBJ whole genome shotgun (WGS) entry which is preliminary data.</text>
</comment>